<name>A0ACA9JYM8_9GLOM</name>
<accession>A0ACA9JYM8</accession>
<evidence type="ECO:0000313" key="1">
    <source>
        <dbReference type="EMBL" id="CAG8442426.1"/>
    </source>
</evidence>
<keyword evidence="2" id="KW-1185">Reference proteome</keyword>
<reference evidence="1" key="1">
    <citation type="submission" date="2021-06" db="EMBL/GenBank/DDBJ databases">
        <authorList>
            <person name="Kallberg Y."/>
            <person name="Tangrot J."/>
            <person name="Rosling A."/>
        </authorList>
    </citation>
    <scope>NUCLEOTIDE SEQUENCE</scope>
    <source>
        <strain evidence="1">CL356</strain>
    </source>
</reference>
<gene>
    <name evidence="1" type="ORF">ACOLOM_LOCUS317</name>
</gene>
<protein>
    <submittedName>
        <fullName evidence="1">3648_t:CDS:1</fullName>
    </submittedName>
</protein>
<evidence type="ECO:0000313" key="2">
    <source>
        <dbReference type="Proteomes" id="UP000789525"/>
    </source>
</evidence>
<proteinExistence type="predicted"/>
<organism evidence="1 2">
    <name type="scientific">Acaulospora colombiana</name>
    <dbReference type="NCBI Taxonomy" id="27376"/>
    <lineage>
        <taxon>Eukaryota</taxon>
        <taxon>Fungi</taxon>
        <taxon>Fungi incertae sedis</taxon>
        <taxon>Mucoromycota</taxon>
        <taxon>Glomeromycotina</taxon>
        <taxon>Glomeromycetes</taxon>
        <taxon>Diversisporales</taxon>
        <taxon>Acaulosporaceae</taxon>
        <taxon>Acaulospora</taxon>
    </lineage>
</organism>
<dbReference type="EMBL" id="CAJVPT010000304">
    <property type="protein sequence ID" value="CAG8442426.1"/>
    <property type="molecule type" value="Genomic_DNA"/>
</dbReference>
<dbReference type="Proteomes" id="UP000789525">
    <property type="component" value="Unassembled WGS sequence"/>
</dbReference>
<comment type="caution">
    <text evidence="1">The sequence shown here is derived from an EMBL/GenBank/DDBJ whole genome shotgun (WGS) entry which is preliminary data.</text>
</comment>
<sequence>MRYAHTSALIGKRLYYCGGVTSKLKESTVSDFFYLDVSVPLTSNDLQWTDLTNIGVTYTSWSTAVAGGVNNTKFVLFGGHMSPDNSSLVLVFDTVNRTWSKPTISGVPPLRRRETHAVIDTKGKMYIFGGFTDPFTDYPVLEYFNDLVILDTINWTWNYGSNVNAPSPRRAYSATILPNGTIVYIGGMYANSMLVPFSELNLYDTMSDLWSVMFPDRNFRYNCDPFFVVGAESSRHLAFRTRVSYGRPSSSSSSLTSSNLFIAAAAVASAVLLAGVAALMFRFLGKGSGDGGSSKREVESGETPDTGDGGGGSNIGGGAGVAADSSGDANKKVPIKYGSEVTLVHVPTGKYLTTRGDKYSDSLQYIVACDNIGGDFKNATWTVIGANGTKVNNGDTIPFNTTIGFKHNEINGNLHSHPQSWVSTPKSRLQQGERLYFCGGVTSEADEPTVSDFFYLDVSVVPLSSTNDFQWTDLTSIGVTYTSWGTAVAGGANSTEFVLFGGHMSPDNSSLVLAFNTVNRTWYKPTISGVSPLRRRETDAVIDTKGMMYIFGGYTDSFTDYPVSKYFNDLVILDTINWIWSYGSNVNAPSPRRAFSATILSSGVIVYIGGMYENSTLVPFSELNLYDTTSDSWSVMTAGGSIPNPRNGHTAVLTLEEKIVIYGGNLTTENSSTTNSSQIEILDTTTTPFSWSEPIAQASTTESNSMTTTGTSTSTSTSTPTNQSSSTSSLTSPSNLLIAAAAVGSAAVLAAAAALVSKFLRKGSGDGGSSRGIEDGRGGGTASNATKIPIKYGSEVALIHVPTGKYLTTKGDKYPDVNQYIAACDDLGENFKNIKNEIWTVIGANGTNVNEGDTFPFKTIIGFKHNETEGNLHSHAKSFKVTPKSGLQQATICLDINADDDWLVQPHSSSSVDNASGILVHGDIVNLLHITTNKPALYSHNVLLDNGTQEVACNDAGQEENRQWRIELISKPIRYGSTVALYHMSTNKYLSNSGVRYPNQHQQYMVVCGGQVKDFKNDLWTVVGAYDTSVTIGGLVSLNTAIGFKHRATGENLHSHTFAYGKTLKSNQQQVTIFPNANADNNWIVREYRSPDDTGILFNKNSISIRHVSTNGMLYSHNVLLDDQTQEVSCNGDGSDENNKWYIELVERPILYGSKVAIIHIPTGRYLSTKKVQTPATGQYMAVCTDKKIDLANDVWTVTGAYGESVTDGSSIKFNTVIGFKNQATSGILYSQETRGGNVTPKSNQQQVTINPGGGDGGNWLLRRFSPNEEYDDLGHFTDGDIISLSHIITGNKPLFSHDVQLDDGTREVSCNGDGHQENNKVHELFLNMFACAPNEGSFTYLCIMLISSSGLLN</sequence>